<feature type="region of interest" description="Disordered" evidence="10">
    <location>
        <begin position="1"/>
        <end position="30"/>
    </location>
</feature>
<gene>
    <name evidence="12" type="primary">BON3</name>
    <name evidence="12" type="ORF">AXF42_Ash016849</name>
</gene>
<evidence type="ECO:0000256" key="6">
    <source>
        <dbReference type="ARBA" id="ARBA00022821"/>
    </source>
</evidence>
<accession>A0A2I0BAJ1</accession>
<dbReference type="STRING" id="1088818.A0A2I0BAJ1"/>
<dbReference type="CDD" id="cd04047">
    <property type="entry name" value="C2B_Copine"/>
    <property type="match status" value="1"/>
</dbReference>
<dbReference type="EMBL" id="KZ451900">
    <property type="protein sequence ID" value="PKA64818.1"/>
    <property type="molecule type" value="Genomic_DNA"/>
</dbReference>
<proteinExistence type="inferred from homology"/>
<dbReference type="PROSITE" id="PS50004">
    <property type="entry name" value="C2"/>
    <property type="match status" value="2"/>
</dbReference>
<organism evidence="12 13">
    <name type="scientific">Apostasia shenzhenica</name>
    <dbReference type="NCBI Taxonomy" id="1088818"/>
    <lineage>
        <taxon>Eukaryota</taxon>
        <taxon>Viridiplantae</taxon>
        <taxon>Streptophyta</taxon>
        <taxon>Embryophyta</taxon>
        <taxon>Tracheophyta</taxon>
        <taxon>Spermatophyta</taxon>
        <taxon>Magnoliopsida</taxon>
        <taxon>Liliopsida</taxon>
        <taxon>Asparagales</taxon>
        <taxon>Orchidaceae</taxon>
        <taxon>Apostasioideae</taxon>
        <taxon>Apostasia</taxon>
    </lineage>
</organism>
<evidence type="ECO:0000256" key="9">
    <source>
        <dbReference type="ARBA" id="ARBA00023288"/>
    </source>
</evidence>
<dbReference type="InterPro" id="IPR037768">
    <property type="entry name" value="C2B_Copine"/>
</dbReference>
<feature type="domain" description="C2" evidence="11">
    <location>
        <begin position="176"/>
        <end position="297"/>
    </location>
</feature>
<dbReference type="CDD" id="cd04048">
    <property type="entry name" value="C2A_Copine"/>
    <property type="match status" value="1"/>
</dbReference>
<dbReference type="GO" id="GO:0046872">
    <property type="term" value="F:metal ion binding"/>
    <property type="evidence" value="ECO:0007669"/>
    <property type="project" value="UniProtKB-KW"/>
</dbReference>
<dbReference type="PANTHER" id="PTHR10857">
    <property type="entry name" value="COPINE"/>
    <property type="match status" value="1"/>
</dbReference>
<evidence type="ECO:0000259" key="11">
    <source>
        <dbReference type="PROSITE" id="PS50004"/>
    </source>
</evidence>
<keyword evidence="13" id="KW-1185">Reference proteome</keyword>
<dbReference type="Pfam" id="PF00168">
    <property type="entry name" value="C2"/>
    <property type="match status" value="2"/>
</dbReference>
<dbReference type="InterPro" id="IPR035892">
    <property type="entry name" value="C2_domain_sf"/>
</dbReference>
<feature type="compositionally biased region" description="Low complexity" evidence="10">
    <location>
        <begin position="16"/>
        <end position="28"/>
    </location>
</feature>
<keyword evidence="3" id="KW-1003">Cell membrane</keyword>
<keyword evidence="6" id="KW-0611">Plant defense</keyword>
<keyword evidence="5" id="KW-0677">Repeat</keyword>
<dbReference type="FunFam" id="2.60.40.150:FF:000168">
    <property type="entry name" value="Protein BONZAI 1"/>
    <property type="match status" value="1"/>
</dbReference>
<dbReference type="Gene3D" id="2.60.40.150">
    <property type="entry name" value="C2 domain"/>
    <property type="match status" value="2"/>
</dbReference>
<dbReference type="PANTHER" id="PTHR10857:SF120">
    <property type="entry name" value="PROTEIN BONZAI 3"/>
    <property type="match status" value="1"/>
</dbReference>
<dbReference type="GO" id="GO:0005544">
    <property type="term" value="F:calcium-dependent phospholipid binding"/>
    <property type="evidence" value="ECO:0007669"/>
    <property type="project" value="InterPro"/>
</dbReference>
<comment type="similarity">
    <text evidence="2">Belongs to the copine family.</text>
</comment>
<dbReference type="InterPro" id="IPR000008">
    <property type="entry name" value="C2_dom"/>
</dbReference>
<keyword evidence="4" id="KW-0479">Metal-binding</keyword>
<dbReference type="GO" id="GO:0071277">
    <property type="term" value="P:cellular response to calcium ion"/>
    <property type="evidence" value="ECO:0007669"/>
    <property type="project" value="TreeGrafter"/>
</dbReference>
<feature type="domain" description="C2" evidence="11">
    <location>
        <begin position="30"/>
        <end position="164"/>
    </location>
</feature>
<keyword evidence="8" id="KW-0472">Membrane</keyword>
<dbReference type="OrthoDB" id="5855668at2759"/>
<evidence type="ECO:0000313" key="12">
    <source>
        <dbReference type="EMBL" id="PKA64818.1"/>
    </source>
</evidence>
<dbReference type="GO" id="GO:0005886">
    <property type="term" value="C:plasma membrane"/>
    <property type="evidence" value="ECO:0007669"/>
    <property type="project" value="UniProtKB-SubCell"/>
</dbReference>
<dbReference type="GO" id="GO:0006952">
    <property type="term" value="P:defense response"/>
    <property type="evidence" value="ECO:0007669"/>
    <property type="project" value="UniProtKB-KW"/>
</dbReference>
<dbReference type="SUPFAM" id="SSF49562">
    <property type="entry name" value="C2 domain (Calcium/lipid-binding domain, CaLB)"/>
    <property type="match status" value="2"/>
</dbReference>
<evidence type="ECO:0000256" key="1">
    <source>
        <dbReference type="ARBA" id="ARBA00004193"/>
    </source>
</evidence>
<reference evidence="12 13" key="1">
    <citation type="journal article" date="2017" name="Nature">
        <title>The Apostasia genome and the evolution of orchids.</title>
        <authorList>
            <person name="Zhang G.Q."/>
            <person name="Liu K.W."/>
            <person name="Li Z."/>
            <person name="Lohaus R."/>
            <person name="Hsiao Y.Y."/>
            <person name="Niu S.C."/>
            <person name="Wang J.Y."/>
            <person name="Lin Y.C."/>
            <person name="Xu Q."/>
            <person name="Chen L.J."/>
            <person name="Yoshida K."/>
            <person name="Fujiwara S."/>
            <person name="Wang Z.W."/>
            <person name="Zhang Y.Q."/>
            <person name="Mitsuda N."/>
            <person name="Wang M."/>
            <person name="Liu G.H."/>
            <person name="Pecoraro L."/>
            <person name="Huang H.X."/>
            <person name="Xiao X.J."/>
            <person name="Lin M."/>
            <person name="Wu X.Y."/>
            <person name="Wu W.L."/>
            <person name="Chen Y.Y."/>
            <person name="Chang S.B."/>
            <person name="Sakamoto S."/>
            <person name="Ohme-Takagi M."/>
            <person name="Yagi M."/>
            <person name="Zeng S.J."/>
            <person name="Shen C.Y."/>
            <person name="Yeh C.M."/>
            <person name="Luo Y.B."/>
            <person name="Tsai W.C."/>
            <person name="Van de Peer Y."/>
            <person name="Liu Z.J."/>
        </authorList>
    </citation>
    <scope>NUCLEOTIDE SEQUENCE [LARGE SCALE GENOMIC DNA]</scope>
    <source>
        <strain evidence="13">cv. Shenzhen</strain>
        <tissue evidence="12">Stem</tissue>
    </source>
</reference>
<evidence type="ECO:0000256" key="8">
    <source>
        <dbReference type="ARBA" id="ARBA00023136"/>
    </source>
</evidence>
<evidence type="ECO:0000256" key="2">
    <source>
        <dbReference type="ARBA" id="ARBA00009048"/>
    </source>
</evidence>
<comment type="subcellular location">
    <subcellularLocation>
        <location evidence="1">Cell membrane</location>
        <topology evidence="1">Lipid-anchor</topology>
    </subcellularLocation>
</comment>
<evidence type="ECO:0000256" key="5">
    <source>
        <dbReference type="ARBA" id="ARBA00022737"/>
    </source>
</evidence>
<evidence type="ECO:0000313" key="13">
    <source>
        <dbReference type="Proteomes" id="UP000236161"/>
    </source>
</evidence>
<dbReference type="AlphaFoldDB" id="A0A2I0BAJ1"/>
<dbReference type="SMART" id="SM00239">
    <property type="entry name" value="C2"/>
    <property type="match status" value="2"/>
</dbReference>
<dbReference type="Proteomes" id="UP000236161">
    <property type="component" value="Unassembled WGS sequence"/>
</dbReference>
<evidence type="ECO:0000256" key="10">
    <source>
        <dbReference type="SAM" id="MobiDB-lite"/>
    </source>
</evidence>
<dbReference type="InterPro" id="IPR045052">
    <property type="entry name" value="Copine"/>
</dbReference>
<name>A0A2I0BAJ1_9ASPA</name>
<evidence type="ECO:0000256" key="4">
    <source>
        <dbReference type="ARBA" id="ARBA00022723"/>
    </source>
</evidence>
<keyword evidence="7" id="KW-0106">Calcium</keyword>
<evidence type="ECO:0000256" key="3">
    <source>
        <dbReference type="ARBA" id="ARBA00022475"/>
    </source>
</evidence>
<protein>
    <submittedName>
        <fullName evidence="12">Protein BONZAI 3</fullName>
    </submittedName>
</protein>
<evidence type="ECO:0000256" key="7">
    <source>
        <dbReference type="ARBA" id="ARBA00022837"/>
    </source>
</evidence>
<sequence>MGSFFSDVRGGQERVGAGSRSAGSGNAAPERNDAVDHLLISRGLRGLYSQVELSVSATKLRDRDVLSSSDPMAVLFAKKPDGKLQEIGRTEVIMNSLNPAWITKFIVNYQFEIVQPLVFQIFDVDTKYHNTPVKTLQLNDQDFLGEATCVLSEIVTKPTRNLVLGLHDKKARHAARLGSITVHAEETVSSRTVIEMTLRCSNLQKRMFSIRDPFLIISRVLESGGSIPICKTEVIKNNLNPVWKTLVLTMQQFGSKDNPLLVHCYDFNSNGNHQLLGQLQASISTFEKHNRERAGISFYSGKKMLKGQLFIDSFIEKTQYTFIDYISSGFELNFMVAIDFTASNGNPRLPESLHFIDPTGRLNAYQQVKGL</sequence>
<keyword evidence="9" id="KW-0449">Lipoprotein</keyword>